<feature type="transmembrane region" description="Helical" evidence="6">
    <location>
        <begin position="63"/>
        <end position="84"/>
    </location>
</feature>
<keyword evidence="9" id="KW-1185">Reference proteome</keyword>
<evidence type="ECO:0000256" key="5">
    <source>
        <dbReference type="ARBA" id="ARBA00023136"/>
    </source>
</evidence>
<feature type="transmembrane region" description="Helical" evidence="6">
    <location>
        <begin position="91"/>
        <end position="113"/>
    </location>
</feature>
<sequence>MSTESQSDSDAPAAPRDRGLWANHDFTKFWVGETISLMGVQVTALALPLTAVISLHAGAEQTGALRFVQFIPFLFLSLLFGVWADRRRKRPLMITANVVRCVLIALVPVLAWMDALSMAGLYALALGIGVCTVLFDVCWMSYVPTLVQKEHLVEANGKVNSSFSVADLAGPGISGLIVQIFTAPYALLIDAFSYLVSVFTLTSIKRPEPEPTPGAERHLGREIREGILLVTKNPFLRVIATIGSAYNFCYMFIDGIFVLYCVKILGFTPFTIGLVFSLSSVGGLLGSLAASRFIKRFPYGRIYVVAVVIGYSGSLLVPLVTGPTWLAAAVIGGGFVFTRFGLSVANVVALSLRQAVTPQHMMARMTAGMRTLLSGLGTLGALAGGFVGASLGLREAIWIGAIASTVSTVPLFLSIIPRLPKLPESPEEALEFAAAQRGTA</sequence>
<dbReference type="Proteomes" id="UP000542210">
    <property type="component" value="Unassembled WGS sequence"/>
</dbReference>
<dbReference type="AlphaFoldDB" id="A0A7W7D6Z8"/>
<dbReference type="PANTHER" id="PTHR23513">
    <property type="entry name" value="INTEGRAL MEMBRANE EFFLUX PROTEIN-RELATED"/>
    <property type="match status" value="1"/>
</dbReference>
<dbReference type="GO" id="GO:0005886">
    <property type="term" value="C:plasma membrane"/>
    <property type="evidence" value="ECO:0007669"/>
    <property type="project" value="UniProtKB-SubCell"/>
</dbReference>
<dbReference type="PROSITE" id="PS50850">
    <property type="entry name" value="MFS"/>
    <property type="match status" value="1"/>
</dbReference>
<dbReference type="EMBL" id="JACHND010000001">
    <property type="protein sequence ID" value="MBB4701458.1"/>
    <property type="molecule type" value="Genomic_DNA"/>
</dbReference>
<dbReference type="PANTHER" id="PTHR23513:SF6">
    <property type="entry name" value="MAJOR FACILITATOR SUPERFAMILY ASSOCIATED DOMAIN-CONTAINING PROTEIN"/>
    <property type="match status" value="1"/>
</dbReference>
<organism evidence="8 9">
    <name type="scientific">Sphaerisporangium siamense</name>
    <dbReference type="NCBI Taxonomy" id="795645"/>
    <lineage>
        <taxon>Bacteria</taxon>
        <taxon>Bacillati</taxon>
        <taxon>Actinomycetota</taxon>
        <taxon>Actinomycetes</taxon>
        <taxon>Streptosporangiales</taxon>
        <taxon>Streptosporangiaceae</taxon>
        <taxon>Sphaerisporangium</taxon>
    </lineage>
</organism>
<evidence type="ECO:0000256" key="6">
    <source>
        <dbReference type="SAM" id="Phobius"/>
    </source>
</evidence>
<evidence type="ECO:0000313" key="9">
    <source>
        <dbReference type="Proteomes" id="UP000542210"/>
    </source>
</evidence>
<feature type="transmembrane region" description="Helical" evidence="6">
    <location>
        <begin position="119"/>
        <end position="139"/>
    </location>
</feature>
<evidence type="ECO:0000256" key="4">
    <source>
        <dbReference type="ARBA" id="ARBA00022989"/>
    </source>
</evidence>
<evidence type="ECO:0000256" key="2">
    <source>
        <dbReference type="ARBA" id="ARBA00022475"/>
    </source>
</evidence>
<feature type="transmembrane region" description="Helical" evidence="6">
    <location>
        <begin position="35"/>
        <end position="57"/>
    </location>
</feature>
<dbReference type="SUPFAM" id="SSF103473">
    <property type="entry name" value="MFS general substrate transporter"/>
    <property type="match status" value="1"/>
</dbReference>
<evidence type="ECO:0000313" key="8">
    <source>
        <dbReference type="EMBL" id="MBB4701458.1"/>
    </source>
</evidence>
<dbReference type="Pfam" id="PF07690">
    <property type="entry name" value="MFS_1"/>
    <property type="match status" value="1"/>
</dbReference>
<feature type="transmembrane region" description="Helical" evidence="6">
    <location>
        <begin position="326"/>
        <end position="350"/>
    </location>
</feature>
<gene>
    <name evidence="8" type="ORF">BJ982_003002</name>
</gene>
<feature type="domain" description="Major facilitator superfamily (MFS) profile" evidence="7">
    <location>
        <begin position="186"/>
        <end position="440"/>
    </location>
</feature>
<dbReference type="RefSeq" id="WP_203959142.1">
    <property type="nucleotide sequence ID" value="NZ_BOOV01000016.1"/>
</dbReference>
<feature type="transmembrane region" description="Helical" evidence="6">
    <location>
        <begin position="302"/>
        <end position="320"/>
    </location>
</feature>
<dbReference type="InterPro" id="IPR036259">
    <property type="entry name" value="MFS_trans_sf"/>
</dbReference>
<dbReference type="InterPro" id="IPR020846">
    <property type="entry name" value="MFS_dom"/>
</dbReference>
<evidence type="ECO:0000259" key="7">
    <source>
        <dbReference type="PROSITE" id="PS50850"/>
    </source>
</evidence>
<comment type="subcellular location">
    <subcellularLocation>
        <location evidence="1">Cell membrane</location>
        <topology evidence="1">Multi-pass membrane protein</topology>
    </subcellularLocation>
</comment>
<keyword evidence="2" id="KW-1003">Cell membrane</keyword>
<comment type="caution">
    <text evidence="8">The sequence shown here is derived from an EMBL/GenBank/DDBJ whole genome shotgun (WGS) entry which is preliminary data.</text>
</comment>
<evidence type="ECO:0000256" key="1">
    <source>
        <dbReference type="ARBA" id="ARBA00004651"/>
    </source>
</evidence>
<dbReference type="CDD" id="cd06173">
    <property type="entry name" value="MFS_MefA_like"/>
    <property type="match status" value="1"/>
</dbReference>
<feature type="transmembrane region" description="Helical" evidence="6">
    <location>
        <begin position="238"/>
        <end position="260"/>
    </location>
</feature>
<dbReference type="GO" id="GO:0022857">
    <property type="term" value="F:transmembrane transporter activity"/>
    <property type="evidence" value="ECO:0007669"/>
    <property type="project" value="InterPro"/>
</dbReference>
<reference evidence="8 9" key="1">
    <citation type="submission" date="2020-08" db="EMBL/GenBank/DDBJ databases">
        <title>Sequencing the genomes of 1000 actinobacteria strains.</title>
        <authorList>
            <person name="Klenk H.-P."/>
        </authorList>
    </citation>
    <scope>NUCLEOTIDE SEQUENCE [LARGE SCALE GENOMIC DNA]</scope>
    <source>
        <strain evidence="8 9">DSM 45784</strain>
    </source>
</reference>
<name>A0A7W7D6Z8_9ACTN</name>
<dbReference type="InterPro" id="IPR011701">
    <property type="entry name" value="MFS"/>
</dbReference>
<feature type="transmembrane region" description="Helical" evidence="6">
    <location>
        <begin position="266"/>
        <end position="290"/>
    </location>
</feature>
<keyword evidence="5 6" id="KW-0472">Membrane</keyword>
<protein>
    <submittedName>
        <fullName evidence="8">MFS family permease</fullName>
    </submittedName>
</protein>
<keyword evidence="3 6" id="KW-0812">Transmembrane</keyword>
<accession>A0A7W7D6Z8</accession>
<proteinExistence type="predicted"/>
<evidence type="ECO:0000256" key="3">
    <source>
        <dbReference type="ARBA" id="ARBA00022692"/>
    </source>
</evidence>
<feature type="transmembrane region" description="Helical" evidence="6">
    <location>
        <begin position="397"/>
        <end position="416"/>
    </location>
</feature>
<keyword evidence="4 6" id="KW-1133">Transmembrane helix</keyword>
<feature type="transmembrane region" description="Helical" evidence="6">
    <location>
        <begin position="371"/>
        <end position="391"/>
    </location>
</feature>
<dbReference type="Gene3D" id="1.20.1250.20">
    <property type="entry name" value="MFS general substrate transporter like domains"/>
    <property type="match status" value="1"/>
</dbReference>